<dbReference type="PANTHER" id="PTHR30579:SF7">
    <property type="entry name" value="HTH-TYPE TRANSCRIPTIONAL REGULATOR LRHA-RELATED"/>
    <property type="match status" value="1"/>
</dbReference>
<dbReference type="InterPro" id="IPR005119">
    <property type="entry name" value="LysR_subst-bd"/>
</dbReference>
<evidence type="ECO:0000313" key="6">
    <source>
        <dbReference type="EMBL" id="OWQ90475.1"/>
    </source>
</evidence>
<keyword evidence="2" id="KW-0805">Transcription regulation</keyword>
<dbReference type="InterPro" id="IPR050176">
    <property type="entry name" value="LTTR"/>
</dbReference>
<dbReference type="InterPro" id="IPR036388">
    <property type="entry name" value="WH-like_DNA-bd_sf"/>
</dbReference>
<dbReference type="OrthoDB" id="6555293at2"/>
<protein>
    <submittedName>
        <fullName evidence="6">LysR family transcriptional regulator</fullName>
    </submittedName>
</protein>
<dbReference type="PROSITE" id="PS50931">
    <property type="entry name" value="HTH_LYSR"/>
    <property type="match status" value="1"/>
</dbReference>
<keyword evidence="4" id="KW-0804">Transcription</keyword>
<dbReference type="EMBL" id="NIOF01000005">
    <property type="protein sequence ID" value="OWQ90475.1"/>
    <property type="molecule type" value="Genomic_DNA"/>
</dbReference>
<dbReference type="SUPFAM" id="SSF53850">
    <property type="entry name" value="Periplasmic binding protein-like II"/>
    <property type="match status" value="1"/>
</dbReference>
<dbReference type="Pfam" id="PF03466">
    <property type="entry name" value="LysR_substrate"/>
    <property type="match status" value="1"/>
</dbReference>
<evidence type="ECO:0000256" key="4">
    <source>
        <dbReference type="ARBA" id="ARBA00023163"/>
    </source>
</evidence>
<dbReference type="AlphaFoldDB" id="A0A246JCV1"/>
<dbReference type="Pfam" id="PF00126">
    <property type="entry name" value="HTH_1"/>
    <property type="match status" value="1"/>
</dbReference>
<reference evidence="6 7" key="1">
    <citation type="journal article" date="2008" name="Int. J. Syst. Evol. Microbiol.">
        <title>Description of Roseateles aquatilis sp. nov. and Roseateles terrae sp. nov., in the class Betaproteobacteria, and emended description of the genus Roseateles.</title>
        <authorList>
            <person name="Gomila M."/>
            <person name="Bowien B."/>
            <person name="Falsen E."/>
            <person name="Moore E.R."/>
            <person name="Lalucat J."/>
        </authorList>
    </citation>
    <scope>NUCLEOTIDE SEQUENCE [LARGE SCALE GENOMIC DNA]</scope>
    <source>
        <strain evidence="6 7">CCUG 48205</strain>
    </source>
</reference>
<proteinExistence type="inferred from homology"/>
<dbReference type="PRINTS" id="PR00039">
    <property type="entry name" value="HTHLYSR"/>
</dbReference>
<comment type="caution">
    <text evidence="6">The sequence shown here is derived from an EMBL/GenBank/DDBJ whole genome shotgun (WGS) entry which is preliminary data.</text>
</comment>
<evidence type="ECO:0000256" key="2">
    <source>
        <dbReference type="ARBA" id="ARBA00023015"/>
    </source>
</evidence>
<organism evidence="6 7">
    <name type="scientific">Roseateles aquatilis</name>
    <dbReference type="NCBI Taxonomy" id="431061"/>
    <lineage>
        <taxon>Bacteria</taxon>
        <taxon>Pseudomonadati</taxon>
        <taxon>Pseudomonadota</taxon>
        <taxon>Betaproteobacteria</taxon>
        <taxon>Burkholderiales</taxon>
        <taxon>Sphaerotilaceae</taxon>
        <taxon>Roseateles</taxon>
    </lineage>
</organism>
<dbReference type="InterPro" id="IPR000847">
    <property type="entry name" value="LysR_HTH_N"/>
</dbReference>
<dbReference type="Gene3D" id="1.10.10.10">
    <property type="entry name" value="Winged helix-like DNA-binding domain superfamily/Winged helix DNA-binding domain"/>
    <property type="match status" value="1"/>
</dbReference>
<name>A0A246JCV1_9BURK</name>
<dbReference type="GO" id="GO:0003677">
    <property type="term" value="F:DNA binding"/>
    <property type="evidence" value="ECO:0007669"/>
    <property type="project" value="UniProtKB-KW"/>
</dbReference>
<dbReference type="Gene3D" id="3.40.190.10">
    <property type="entry name" value="Periplasmic binding protein-like II"/>
    <property type="match status" value="2"/>
</dbReference>
<evidence type="ECO:0000256" key="3">
    <source>
        <dbReference type="ARBA" id="ARBA00023125"/>
    </source>
</evidence>
<evidence type="ECO:0000256" key="1">
    <source>
        <dbReference type="ARBA" id="ARBA00009437"/>
    </source>
</evidence>
<keyword evidence="7" id="KW-1185">Reference proteome</keyword>
<dbReference type="FunFam" id="1.10.10.10:FF:000001">
    <property type="entry name" value="LysR family transcriptional regulator"/>
    <property type="match status" value="1"/>
</dbReference>
<feature type="domain" description="HTH lysR-type" evidence="5">
    <location>
        <begin position="6"/>
        <end position="63"/>
    </location>
</feature>
<evidence type="ECO:0000313" key="7">
    <source>
        <dbReference type="Proteomes" id="UP000197468"/>
    </source>
</evidence>
<evidence type="ECO:0000259" key="5">
    <source>
        <dbReference type="PROSITE" id="PS50931"/>
    </source>
</evidence>
<dbReference type="RefSeq" id="WP_088385496.1">
    <property type="nucleotide sequence ID" value="NZ_NIOF01000005.1"/>
</dbReference>
<dbReference type="InterPro" id="IPR036390">
    <property type="entry name" value="WH_DNA-bd_sf"/>
</dbReference>
<dbReference type="PANTHER" id="PTHR30579">
    <property type="entry name" value="TRANSCRIPTIONAL REGULATOR"/>
    <property type="match status" value="1"/>
</dbReference>
<dbReference type="Proteomes" id="UP000197468">
    <property type="component" value="Unassembled WGS sequence"/>
</dbReference>
<gene>
    <name evidence="6" type="ORF">CDN99_14100</name>
</gene>
<sequence length="288" mass="30762">MPSTDLQLDWLRAFVAAVDEGSLTAAGRQVHRSQSALSMQIAKLEQAVGQPVLVRTPRRLDMTPAGHELIGHARRLIALHDEAVRALQRETLHGRLTVGVPEDYAVPYLAPVLRDFAGRHAAVELNLVCQQSTALIPQVARGEVDIAVVTRDRAGRGRALFEEPLAWAAAPRFEAWRQSPLPVAVYESGSQARRAALAALAASRRPYRIVCDSASPAGVLAAVESGLAVALFSRCSVPGGFELLGERHGLPPAASLPVLQVVLLRSRASAGSPAADAMQAQVLRTLAR</sequence>
<comment type="similarity">
    <text evidence="1">Belongs to the LysR transcriptional regulatory family.</text>
</comment>
<keyword evidence="3" id="KW-0238">DNA-binding</keyword>
<dbReference type="GO" id="GO:0003700">
    <property type="term" value="F:DNA-binding transcription factor activity"/>
    <property type="evidence" value="ECO:0007669"/>
    <property type="project" value="InterPro"/>
</dbReference>
<accession>A0A246JCV1</accession>
<dbReference type="SUPFAM" id="SSF46785">
    <property type="entry name" value="Winged helix' DNA-binding domain"/>
    <property type="match status" value="1"/>
</dbReference>